<keyword evidence="3" id="KW-1185">Reference proteome</keyword>
<feature type="region of interest" description="Disordered" evidence="1">
    <location>
        <begin position="1"/>
        <end position="25"/>
    </location>
</feature>
<reference evidence="2 3" key="1">
    <citation type="submission" date="2017-04" db="EMBL/GenBank/DDBJ databases">
        <title>Draft genome sequence of Tuber borchii Vittad., a whitish edible truffle.</title>
        <authorList>
            <consortium name="DOE Joint Genome Institute"/>
            <person name="Murat C."/>
            <person name="Kuo A."/>
            <person name="Barry K.W."/>
            <person name="Clum A."/>
            <person name="Dockter R.B."/>
            <person name="Fauchery L."/>
            <person name="Iotti M."/>
            <person name="Kohler A."/>
            <person name="Labutti K."/>
            <person name="Lindquist E.A."/>
            <person name="Lipzen A."/>
            <person name="Ohm R.A."/>
            <person name="Wang M."/>
            <person name="Grigoriev I.V."/>
            <person name="Zambonelli A."/>
            <person name="Martin F.M."/>
        </authorList>
    </citation>
    <scope>NUCLEOTIDE SEQUENCE [LARGE SCALE GENOMIC DNA]</scope>
    <source>
        <strain evidence="2 3">Tbo3840</strain>
    </source>
</reference>
<accession>A0A2T6ZTX1</accession>
<dbReference type="Proteomes" id="UP000244722">
    <property type="component" value="Unassembled WGS sequence"/>
</dbReference>
<evidence type="ECO:0000313" key="3">
    <source>
        <dbReference type="Proteomes" id="UP000244722"/>
    </source>
</evidence>
<name>A0A2T6ZTX1_TUBBO</name>
<gene>
    <name evidence="2" type="ORF">B9Z19DRAFT_1064684</name>
</gene>
<dbReference type="AlphaFoldDB" id="A0A2T6ZTX1"/>
<dbReference type="EMBL" id="NESQ01000104">
    <property type="protein sequence ID" value="PUU78926.1"/>
    <property type="molecule type" value="Genomic_DNA"/>
</dbReference>
<sequence>MSEGSCSYRSASPSLSDFGSPPQTRLEPAEVRCYLEEGLEGVGRYKYLKPNSIITTINREIREFKLHAPAPQYAVFSPVTEKEFTEIDKIRNRHHMAVKFLFLTNERTLVVKFVVDIAHEIAHRGFVRLFLFKISSMDLTWDMADLGRGRFSGLTGQKEADTALKPMSRPYITDWPTVVFECGVPESLERLKVDAKWWFENSEGAVGTVVIVTVSVEKRSLCAEMWELADVANPDATQTDPNPFITRATRTGGCKIVGETVTGDPLKISFKKTMLRDPDETLGEGDIVFDTKEIKRLARAVWAGTKTRPKT</sequence>
<feature type="compositionally biased region" description="Polar residues" evidence="1">
    <location>
        <begin position="1"/>
        <end position="23"/>
    </location>
</feature>
<evidence type="ECO:0000313" key="2">
    <source>
        <dbReference type="EMBL" id="PUU78926.1"/>
    </source>
</evidence>
<evidence type="ECO:0000256" key="1">
    <source>
        <dbReference type="SAM" id="MobiDB-lite"/>
    </source>
</evidence>
<proteinExistence type="predicted"/>
<comment type="caution">
    <text evidence="2">The sequence shown here is derived from an EMBL/GenBank/DDBJ whole genome shotgun (WGS) entry which is preliminary data.</text>
</comment>
<organism evidence="2 3">
    <name type="scientific">Tuber borchii</name>
    <name type="common">White truffle</name>
    <dbReference type="NCBI Taxonomy" id="42251"/>
    <lineage>
        <taxon>Eukaryota</taxon>
        <taxon>Fungi</taxon>
        <taxon>Dikarya</taxon>
        <taxon>Ascomycota</taxon>
        <taxon>Pezizomycotina</taxon>
        <taxon>Pezizomycetes</taxon>
        <taxon>Pezizales</taxon>
        <taxon>Tuberaceae</taxon>
        <taxon>Tuber</taxon>
    </lineage>
</organism>
<protein>
    <submittedName>
        <fullName evidence="2">Uncharacterized protein</fullName>
    </submittedName>
</protein>
<dbReference type="OrthoDB" id="76567at2759"/>